<dbReference type="EMBL" id="CP036263">
    <property type="protein sequence ID" value="QDT00390.1"/>
    <property type="molecule type" value="Genomic_DNA"/>
</dbReference>
<sequence length="104" mass="11541">MSTIEALIVGGGVVGNTPARELALQLRSQNLSGIGTGTMSPTFDPSLFDQRNLIVFAMFEYFLIHRLMACAFFSWNQFHTLLPTGRAKSLLMPSHSLEQLRVNL</sequence>
<gene>
    <name evidence="1" type="ORF">HG15A2_37260</name>
</gene>
<keyword evidence="2" id="KW-1185">Reference proteome</keyword>
<evidence type="ECO:0000313" key="2">
    <source>
        <dbReference type="Proteomes" id="UP000319852"/>
    </source>
</evidence>
<dbReference type="AlphaFoldDB" id="A0A517MZS8"/>
<organism evidence="1 2">
    <name type="scientific">Adhaeretor mobilis</name>
    <dbReference type="NCBI Taxonomy" id="1930276"/>
    <lineage>
        <taxon>Bacteria</taxon>
        <taxon>Pseudomonadati</taxon>
        <taxon>Planctomycetota</taxon>
        <taxon>Planctomycetia</taxon>
        <taxon>Pirellulales</taxon>
        <taxon>Lacipirellulaceae</taxon>
        <taxon>Adhaeretor</taxon>
    </lineage>
</organism>
<evidence type="ECO:0000313" key="1">
    <source>
        <dbReference type="EMBL" id="QDT00390.1"/>
    </source>
</evidence>
<protein>
    <submittedName>
        <fullName evidence="1">Uncharacterized protein</fullName>
    </submittedName>
</protein>
<proteinExistence type="predicted"/>
<accession>A0A517MZS8</accession>
<dbReference type="KEGG" id="amob:HG15A2_37260"/>
<dbReference type="Proteomes" id="UP000319852">
    <property type="component" value="Chromosome"/>
</dbReference>
<name>A0A517MZS8_9BACT</name>
<reference evidence="1 2" key="1">
    <citation type="submission" date="2019-02" db="EMBL/GenBank/DDBJ databases">
        <title>Deep-cultivation of Planctomycetes and their phenomic and genomic characterization uncovers novel biology.</title>
        <authorList>
            <person name="Wiegand S."/>
            <person name="Jogler M."/>
            <person name="Boedeker C."/>
            <person name="Pinto D."/>
            <person name="Vollmers J."/>
            <person name="Rivas-Marin E."/>
            <person name="Kohn T."/>
            <person name="Peeters S.H."/>
            <person name="Heuer A."/>
            <person name="Rast P."/>
            <person name="Oberbeckmann S."/>
            <person name="Bunk B."/>
            <person name="Jeske O."/>
            <person name="Meyerdierks A."/>
            <person name="Storesund J.E."/>
            <person name="Kallscheuer N."/>
            <person name="Luecker S."/>
            <person name="Lage O.M."/>
            <person name="Pohl T."/>
            <person name="Merkel B.J."/>
            <person name="Hornburger P."/>
            <person name="Mueller R.-W."/>
            <person name="Bruemmer F."/>
            <person name="Labrenz M."/>
            <person name="Spormann A.M."/>
            <person name="Op den Camp H."/>
            <person name="Overmann J."/>
            <person name="Amann R."/>
            <person name="Jetten M.S.M."/>
            <person name="Mascher T."/>
            <person name="Medema M.H."/>
            <person name="Devos D.P."/>
            <person name="Kaster A.-K."/>
            <person name="Ovreas L."/>
            <person name="Rohde M."/>
            <person name="Galperin M.Y."/>
            <person name="Jogler C."/>
        </authorList>
    </citation>
    <scope>NUCLEOTIDE SEQUENCE [LARGE SCALE GENOMIC DNA]</scope>
    <source>
        <strain evidence="1 2">HG15A2</strain>
    </source>
</reference>